<dbReference type="InterPro" id="IPR002155">
    <property type="entry name" value="Thiolase"/>
</dbReference>
<comment type="similarity">
    <text evidence="2 7">Belongs to the thiolase-like superfamily. Thiolase family.</text>
</comment>
<dbReference type="Gene3D" id="3.40.47.10">
    <property type="match status" value="1"/>
</dbReference>
<comment type="caution">
    <text evidence="10">The sequence shown here is derived from an EMBL/GenBank/DDBJ whole genome shotgun (WGS) entry which is preliminary data.</text>
</comment>
<evidence type="ECO:0000256" key="6">
    <source>
        <dbReference type="PIRSR" id="PIRSR000429-1"/>
    </source>
</evidence>
<dbReference type="NCBIfam" id="TIGR01930">
    <property type="entry name" value="AcCoA-C-Actrans"/>
    <property type="match status" value="1"/>
</dbReference>
<dbReference type="PANTHER" id="PTHR43853:SF21">
    <property type="entry name" value="STEROID 3-KETOACYL-COA THIOLASE"/>
    <property type="match status" value="1"/>
</dbReference>
<feature type="domain" description="Thiolase C-terminal" evidence="9">
    <location>
        <begin position="273"/>
        <end position="393"/>
    </location>
</feature>
<evidence type="ECO:0000259" key="8">
    <source>
        <dbReference type="Pfam" id="PF00108"/>
    </source>
</evidence>
<keyword evidence="3 7" id="KW-0808">Transferase</keyword>
<evidence type="ECO:0000256" key="3">
    <source>
        <dbReference type="ARBA" id="ARBA00022679"/>
    </source>
</evidence>
<sequence>MQVNEAYIVSSVRTPVGKAKKGALKDVRPEHLGATAVTGALERVRGLDPAMIDDVIIGCAYPEGPQGNNMARAIAQIAKMPDSVPGVTVNRFCSSGVQTIAQAYNSVAMGQMDAVVAGGVESMSSVPMGGFYFAPDPQLAEDDPDFYTSMGITAENVASKFNVEREAQDAFALQSHERALDAIASGRFEAEIVPVEVTQTVYDADAREATEISYTHDTDEGPRAGTSLEALAQLRPAFKQGGSVTAGNSSQMNDGAAASVILSKKLVDELEAEPMAKMLGFAVAGVAPEIMGIGPMESIPKVLKQVGMDLKDIDLIELNEAFASQSLAILRELDIPQEKVNVNGGAIALGHPLGCTGAKLTATLLHEMERRGSRYGIVTMCIGGGMGASAVFENLRR</sequence>
<feature type="domain" description="Thiolase N-terminal" evidence="8">
    <location>
        <begin position="7"/>
        <end position="264"/>
    </location>
</feature>
<dbReference type="PANTHER" id="PTHR43853">
    <property type="entry name" value="3-KETOACYL-COA THIOLASE, PEROXISOMAL"/>
    <property type="match status" value="1"/>
</dbReference>
<protein>
    <recommendedName>
        <fullName evidence="5">acetyl-CoA C-acyltransferase</fullName>
        <ecNumber evidence="5">2.3.1.16</ecNumber>
    </recommendedName>
</protein>
<dbReference type="PIRSF" id="PIRSF000429">
    <property type="entry name" value="Ac-CoA_Ac_transf"/>
    <property type="match status" value="1"/>
</dbReference>
<dbReference type="GO" id="GO:0010124">
    <property type="term" value="P:phenylacetate catabolic process"/>
    <property type="evidence" value="ECO:0007669"/>
    <property type="project" value="TreeGrafter"/>
</dbReference>
<dbReference type="CDD" id="cd00751">
    <property type="entry name" value="thiolase"/>
    <property type="match status" value="1"/>
</dbReference>
<dbReference type="Pfam" id="PF00108">
    <property type="entry name" value="Thiolase_N"/>
    <property type="match status" value="1"/>
</dbReference>
<dbReference type="Proteomes" id="UP000216339">
    <property type="component" value="Unassembled WGS sequence"/>
</dbReference>
<feature type="active site" description="Proton acceptor" evidence="6">
    <location>
        <position position="381"/>
    </location>
</feature>
<dbReference type="RefSeq" id="WP_095511417.1">
    <property type="nucleotide sequence ID" value="NZ_MQWD01000001.1"/>
</dbReference>
<feature type="active site" description="Proton acceptor" evidence="6">
    <location>
        <position position="351"/>
    </location>
</feature>
<dbReference type="PROSITE" id="PS00098">
    <property type="entry name" value="THIOLASE_1"/>
    <property type="match status" value="1"/>
</dbReference>
<dbReference type="InterPro" id="IPR020610">
    <property type="entry name" value="Thiolase_AS"/>
</dbReference>
<name>A0A271J2T4_9BACT</name>
<reference evidence="10 11" key="1">
    <citation type="submission" date="2016-11" db="EMBL/GenBank/DDBJ databases">
        <title>Study of marine rhodopsin-containing bacteria.</title>
        <authorList>
            <person name="Yoshizawa S."/>
            <person name="Kumagai Y."/>
            <person name="Kogure K."/>
        </authorList>
    </citation>
    <scope>NUCLEOTIDE SEQUENCE [LARGE SCALE GENOMIC DNA]</scope>
    <source>
        <strain evidence="10 11">SAORIC-28</strain>
    </source>
</reference>
<dbReference type="OrthoDB" id="9764892at2"/>
<dbReference type="InterPro" id="IPR020615">
    <property type="entry name" value="Thiolase_acyl_enz_int_AS"/>
</dbReference>
<proteinExistence type="inferred from homology"/>
<accession>A0A271J2T4</accession>
<gene>
    <name evidence="10" type="ORF">BSZ37_15515</name>
</gene>
<evidence type="ECO:0000259" key="9">
    <source>
        <dbReference type="Pfam" id="PF02803"/>
    </source>
</evidence>
<dbReference type="EMBL" id="MQWD01000001">
    <property type="protein sequence ID" value="PAP77753.1"/>
    <property type="molecule type" value="Genomic_DNA"/>
</dbReference>
<evidence type="ECO:0000313" key="10">
    <source>
        <dbReference type="EMBL" id="PAP77753.1"/>
    </source>
</evidence>
<dbReference type="EC" id="2.3.1.16" evidence="5"/>
<dbReference type="GO" id="GO:0003988">
    <property type="term" value="F:acetyl-CoA C-acyltransferase activity"/>
    <property type="evidence" value="ECO:0007669"/>
    <property type="project" value="UniProtKB-EC"/>
</dbReference>
<dbReference type="SUPFAM" id="SSF53901">
    <property type="entry name" value="Thiolase-like"/>
    <property type="match status" value="2"/>
</dbReference>
<evidence type="ECO:0000256" key="4">
    <source>
        <dbReference type="ARBA" id="ARBA00023315"/>
    </source>
</evidence>
<dbReference type="PROSITE" id="PS00737">
    <property type="entry name" value="THIOLASE_2"/>
    <property type="match status" value="1"/>
</dbReference>
<organism evidence="10 11">
    <name type="scientific">Rubrivirga marina</name>
    <dbReference type="NCBI Taxonomy" id="1196024"/>
    <lineage>
        <taxon>Bacteria</taxon>
        <taxon>Pseudomonadati</taxon>
        <taxon>Rhodothermota</taxon>
        <taxon>Rhodothermia</taxon>
        <taxon>Rhodothermales</taxon>
        <taxon>Rubricoccaceae</taxon>
        <taxon>Rubrivirga</taxon>
    </lineage>
</organism>
<keyword evidence="4 7" id="KW-0012">Acyltransferase</keyword>
<feature type="active site" description="Acyl-thioester intermediate" evidence="6">
    <location>
        <position position="93"/>
    </location>
</feature>
<dbReference type="InterPro" id="IPR020617">
    <property type="entry name" value="Thiolase_C"/>
</dbReference>
<dbReference type="AlphaFoldDB" id="A0A271J2T4"/>
<dbReference type="InterPro" id="IPR016039">
    <property type="entry name" value="Thiolase-like"/>
</dbReference>
<evidence type="ECO:0000313" key="11">
    <source>
        <dbReference type="Proteomes" id="UP000216339"/>
    </source>
</evidence>
<evidence type="ECO:0000256" key="7">
    <source>
        <dbReference type="RuleBase" id="RU003557"/>
    </source>
</evidence>
<dbReference type="InterPro" id="IPR020613">
    <property type="entry name" value="Thiolase_CS"/>
</dbReference>
<dbReference type="InterPro" id="IPR050215">
    <property type="entry name" value="Thiolase-like_sf_Thiolase"/>
</dbReference>
<evidence type="ECO:0000256" key="2">
    <source>
        <dbReference type="ARBA" id="ARBA00010982"/>
    </source>
</evidence>
<dbReference type="GO" id="GO:0005737">
    <property type="term" value="C:cytoplasm"/>
    <property type="evidence" value="ECO:0007669"/>
    <property type="project" value="UniProtKB-ARBA"/>
</dbReference>
<evidence type="ECO:0000256" key="5">
    <source>
        <dbReference type="ARBA" id="ARBA00024073"/>
    </source>
</evidence>
<dbReference type="FunFam" id="3.40.47.10:FF:000010">
    <property type="entry name" value="Acetyl-CoA acetyltransferase (Thiolase)"/>
    <property type="match status" value="1"/>
</dbReference>
<keyword evidence="11" id="KW-1185">Reference proteome</keyword>
<dbReference type="Pfam" id="PF02803">
    <property type="entry name" value="Thiolase_C"/>
    <property type="match status" value="1"/>
</dbReference>
<evidence type="ECO:0000256" key="1">
    <source>
        <dbReference type="ARBA" id="ARBA00005189"/>
    </source>
</evidence>
<comment type="pathway">
    <text evidence="1">Lipid metabolism.</text>
</comment>
<dbReference type="PROSITE" id="PS00099">
    <property type="entry name" value="THIOLASE_3"/>
    <property type="match status" value="1"/>
</dbReference>
<dbReference type="GO" id="GO:0006635">
    <property type="term" value="P:fatty acid beta-oxidation"/>
    <property type="evidence" value="ECO:0007669"/>
    <property type="project" value="TreeGrafter"/>
</dbReference>
<dbReference type="InterPro" id="IPR020616">
    <property type="entry name" value="Thiolase_N"/>
</dbReference>